<comment type="cofactor">
    <cofactor evidence="1 6 7">
        <name>pyridoxal 5'-phosphate</name>
        <dbReference type="ChEBI" id="CHEBI:597326"/>
    </cofactor>
</comment>
<dbReference type="GO" id="GO:0006520">
    <property type="term" value="P:amino acid metabolic process"/>
    <property type="evidence" value="ECO:0007669"/>
    <property type="project" value="InterPro"/>
</dbReference>
<dbReference type="EMBL" id="ML975151">
    <property type="protein sequence ID" value="KAF1815661.1"/>
    <property type="molecule type" value="Genomic_DNA"/>
</dbReference>
<reference evidence="10" key="2">
    <citation type="submission" date="2020-04" db="EMBL/GenBank/DDBJ databases">
        <authorList>
            <consortium name="NCBI Genome Project"/>
        </authorList>
    </citation>
    <scope>NUCLEOTIDE SEQUENCE</scope>
    <source>
        <strain evidence="10">CBS 781.70</strain>
    </source>
</reference>
<keyword evidence="4 6" id="KW-0663">Pyridoxal phosphate</keyword>
<dbReference type="InterPro" id="IPR002129">
    <property type="entry name" value="PyrdxlP-dep_de-COase"/>
</dbReference>
<dbReference type="Pfam" id="PF00282">
    <property type="entry name" value="Pyridoxal_deC"/>
    <property type="match status" value="1"/>
</dbReference>
<evidence type="ECO:0000256" key="6">
    <source>
        <dbReference type="PIRSR" id="PIRSR602129-50"/>
    </source>
</evidence>
<dbReference type="GO" id="GO:0030170">
    <property type="term" value="F:pyridoxal phosphate binding"/>
    <property type="evidence" value="ECO:0007669"/>
    <property type="project" value="InterPro"/>
</dbReference>
<dbReference type="Gene3D" id="3.40.640.10">
    <property type="entry name" value="Type I PLP-dependent aspartate aminotransferase-like (Major domain)"/>
    <property type="match status" value="1"/>
</dbReference>
<dbReference type="SUPFAM" id="SSF53383">
    <property type="entry name" value="PLP-dependent transferases"/>
    <property type="match status" value="1"/>
</dbReference>
<dbReference type="InterPro" id="IPR015421">
    <property type="entry name" value="PyrdxlP-dep_Trfase_major"/>
</dbReference>
<evidence type="ECO:0008006" key="11">
    <source>
        <dbReference type="Google" id="ProtNLM"/>
    </source>
</evidence>
<dbReference type="PANTHER" id="PTHR11999:SF70">
    <property type="entry name" value="MIP05841P"/>
    <property type="match status" value="1"/>
</dbReference>
<accession>A0A6G1GCP2</accession>
<evidence type="ECO:0000313" key="10">
    <source>
        <dbReference type="RefSeq" id="XP_033537292.1"/>
    </source>
</evidence>
<dbReference type="GO" id="GO:0019752">
    <property type="term" value="P:carboxylic acid metabolic process"/>
    <property type="evidence" value="ECO:0007669"/>
    <property type="project" value="InterPro"/>
</dbReference>
<evidence type="ECO:0000256" key="7">
    <source>
        <dbReference type="RuleBase" id="RU000382"/>
    </source>
</evidence>
<dbReference type="Gene3D" id="1.20.1340.10">
    <property type="entry name" value="dopa decarboxylase, N-terminal domain"/>
    <property type="match status" value="1"/>
</dbReference>
<dbReference type="InterPro" id="IPR015422">
    <property type="entry name" value="PyrdxlP-dep_Trfase_small"/>
</dbReference>
<evidence type="ECO:0000313" key="8">
    <source>
        <dbReference type="EMBL" id="KAF1815661.1"/>
    </source>
</evidence>
<dbReference type="AlphaFoldDB" id="A0A6G1GCP2"/>
<dbReference type="PROSITE" id="PS00392">
    <property type="entry name" value="DDC_GAD_HDC_YDC"/>
    <property type="match status" value="1"/>
</dbReference>
<evidence type="ECO:0000256" key="5">
    <source>
        <dbReference type="ARBA" id="ARBA00023239"/>
    </source>
</evidence>
<dbReference type="Proteomes" id="UP000504638">
    <property type="component" value="Unplaced"/>
</dbReference>
<evidence type="ECO:0000256" key="1">
    <source>
        <dbReference type="ARBA" id="ARBA00001933"/>
    </source>
</evidence>
<keyword evidence="5 7" id="KW-0456">Lyase</keyword>
<feature type="modified residue" description="N6-(pyridoxal phosphate)lysine" evidence="6">
    <location>
        <position position="323"/>
    </location>
</feature>
<protein>
    <recommendedName>
        <fullName evidence="11">Aromatic-L-amino-acid decarboxylase</fullName>
    </recommendedName>
</protein>
<dbReference type="OrthoDB" id="639767at2759"/>
<evidence type="ECO:0000256" key="4">
    <source>
        <dbReference type="ARBA" id="ARBA00022898"/>
    </source>
</evidence>
<reference evidence="10" key="3">
    <citation type="submission" date="2025-04" db="UniProtKB">
        <authorList>
            <consortium name="RefSeq"/>
        </authorList>
    </citation>
    <scope>IDENTIFICATION</scope>
    <source>
        <strain evidence="10">CBS 781.70</strain>
    </source>
</reference>
<reference evidence="8 10" key="1">
    <citation type="submission" date="2020-01" db="EMBL/GenBank/DDBJ databases">
        <authorList>
            <consortium name="DOE Joint Genome Institute"/>
            <person name="Haridas S."/>
            <person name="Albert R."/>
            <person name="Binder M."/>
            <person name="Bloem J."/>
            <person name="Labutti K."/>
            <person name="Salamov A."/>
            <person name="Andreopoulos B."/>
            <person name="Baker S.E."/>
            <person name="Barry K."/>
            <person name="Bills G."/>
            <person name="Bluhm B.H."/>
            <person name="Cannon C."/>
            <person name="Castanera R."/>
            <person name="Culley D.E."/>
            <person name="Daum C."/>
            <person name="Ezra D."/>
            <person name="Gonzalez J.B."/>
            <person name="Henrissat B."/>
            <person name="Kuo A."/>
            <person name="Liang C."/>
            <person name="Lipzen A."/>
            <person name="Lutzoni F."/>
            <person name="Magnuson J."/>
            <person name="Mondo S."/>
            <person name="Nolan M."/>
            <person name="Ohm R."/>
            <person name="Pangilinan J."/>
            <person name="Park H.-J."/>
            <person name="Ramirez L."/>
            <person name="Alfaro M."/>
            <person name="Sun H."/>
            <person name="Tritt A."/>
            <person name="Yoshinaga Y."/>
            <person name="Zwiers L.-H."/>
            <person name="Turgeon B.G."/>
            <person name="Goodwin S.B."/>
            <person name="Spatafora J.W."/>
            <person name="Crous P.W."/>
            <person name="Grigoriev I.V."/>
        </authorList>
    </citation>
    <scope>NUCLEOTIDE SEQUENCE</scope>
    <source>
        <strain evidence="8 10">CBS 781.70</strain>
    </source>
</reference>
<name>A0A6G1GCP2_9PEZI</name>
<dbReference type="GO" id="GO:0016831">
    <property type="term" value="F:carboxy-lyase activity"/>
    <property type="evidence" value="ECO:0007669"/>
    <property type="project" value="UniProtKB-KW"/>
</dbReference>
<keyword evidence="3" id="KW-0210">Decarboxylase</keyword>
<dbReference type="GO" id="GO:0005737">
    <property type="term" value="C:cytoplasm"/>
    <property type="evidence" value="ECO:0007669"/>
    <property type="project" value="TreeGrafter"/>
</dbReference>
<proteinExistence type="inferred from homology"/>
<dbReference type="Gene3D" id="3.90.1150.10">
    <property type="entry name" value="Aspartate Aminotransferase, domain 1"/>
    <property type="match status" value="1"/>
</dbReference>
<comment type="similarity">
    <text evidence="2 7">Belongs to the group II decarboxylase family.</text>
</comment>
<dbReference type="GeneID" id="54419345"/>
<sequence length="537" mass="59032">MDANEFREAAHAAIEHIIGYCQSLSDRPALPDSSIHPGYLRPLLPDSAPQEPEKWDAIQPDIASKIVPGLTHWQSPSFMAFFPANSSYPGMLGELYSAAFSAPAFSWIASPAITELETVMMDWVGQALGMPECFLSSGGGGGVIQGSASEAVVIALVTARERILRQRAGEPPGGMDPRTDEDWAAEEAREDKLGDIRSKLVALGSECAHSATAKAARIAGTRYRSVPVSRNNDFAMTGADLKAALEHTKSAGLVPYYLTVSLGTTSTCAVDRFEEIAEVLKDWPEIWVHVDAAYAGSAMICPELRYHLKGVEHFDSFDFNMHKWLLTNFDASIMFIKNPQQVTASLSITPPFLRNKWSDASLVTDYRDWQIPLGRRFRSIKIWIVLRTYGIAGLQAHIHKGIRLGEQFDGWLRERSDLFEIVTAANFGLVVFTVKPRDPKGATDQEAANTVTEAVYEAINASGELFLTSTKLGDVYAIRVVNGNELGSEKHMRKAFDLVVKISEQERTNGDVNTEIEVHERVDMDPTAGKLELDGTA</sequence>
<dbReference type="InterPro" id="IPR021115">
    <property type="entry name" value="Pyridoxal-P_BS"/>
</dbReference>
<dbReference type="InterPro" id="IPR010977">
    <property type="entry name" value="Aromatic_deC"/>
</dbReference>
<evidence type="ECO:0000256" key="2">
    <source>
        <dbReference type="ARBA" id="ARBA00009533"/>
    </source>
</evidence>
<evidence type="ECO:0000256" key="3">
    <source>
        <dbReference type="ARBA" id="ARBA00022793"/>
    </source>
</evidence>
<gene>
    <name evidence="8 10" type="ORF">P152DRAFT_455380</name>
</gene>
<dbReference type="RefSeq" id="XP_033537292.1">
    <property type="nucleotide sequence ID" value="XM_033678775.1"/>
</dbReference>
<evidence type="ECO:0000313" key="9">
    <source>
        <dbReference type="Proteomes" id="UP000504638"/>
    </source>
</evidence>
<organism evidence="8">
    <name type="scientific">Eremomyces bilateralis CBS 781.70</name>
    <dbReference type="NCBI Taxonomy" id="1392243"/>
    <lineage>
        <taxon>Eukaryota</taxon>
        <taxon>Fungi</taxon>
        <taxon>Dikarya</taxon>
        <taxon>Ascomycota</taxon>
        <taxon>Pezizomycotina</taxon>
        <taxon>Dothideomycetes</taxon>
        <taxon>Dothideomycetes incertae sedis</taxon>
        <taxon>Eremomycetales</taxon>
        <taxon>Eremomycetaceae</taxon>
        <taxon>Eremomyces</taxon>
    </lineage>
</organism>
<dbReference type="InterPro" id="IPR015424">
    <property type="entry name" value="PyrdxlP-dep_Trfase"/>
</dbReference>
<dbReference type="PANTHER" id="PTHR11999">
    <property type="entry name" value="GROUP II PYRIDOXAL-5-PHOSPHATE DECARBOXYLASE"/>
    <property type="match status" value="1"/>
</dbReference>
<dbReference type="PRINTS" id="PR00800">
    <property type="entry name" value="YHDCRBOXLASE"/>
</dbReference>
<keyword evidence="9" id="KW-1185">Reference proteome</keyword>